<dbReference type="AlphaFoldDB" id="A0A3F3MVI3"/>
<dbReference type="RefSeq" id="WP_146239055.1">
    <property type="nucleotide sequence ID" value="NZ_QKWF01000029.1"/>
</dbReference>
<protein>
    <recommendedName>
        <fullName evidence="1">RecG wedge domain-containing protein</fullName>
    </recommendedName>
</protein>
<organism evidence="2 3">
    <name type="scientific">Acinetobacter baumannii</name>
    <dbReference type="NCBI Taxonomy" id="470"/>
    <lineage>
        <taxon>Bacteria</taxon>
        <taxon>Pseudomonadati</taxon>
        <taxon>Pseudomonadota</taxon>
        <taxon>Gammaproteobacteria</taxon>
        <taxon>Moraxellales</taxon>
        <taxon>Moraxellaceae</taxon>
        <taxon>Acinetobacter</taxon>
        <taxon>Acinetobacter calcoaceticus/baumannii complex</taxon>
    </lineage>
</organism>
<evidence type="ECO:0000313" key="3">
    <source>
        <dbReference type="Proteomes" id="UP000248662"/>
    </source>
</evidence>
<dbReference type="Proteomes" id="UP000248662">
    <property type="component" value="Unassembled WGS sequence"/>
</dbReference>
<gene>
    <name evidence="2" type="ORF">DOL94_03835</name>
</gene>
<evidence type="ECO:0000259" key="1">
    <source>
        <dbReference type="Pfam" id="PF17191"/>
    </source>
</evidence>
<evidence type="ECO:0000313" key="2">
    <source>
        <dbReference type="EMBL" id="PZM18533.1"/>
    </source>
</evidence>
<accession>A0A3F3MVI3</accession>
<dbReference type="InterPro" id="IPR033454">
    <property type="entry name" value="RecG_wedge"/>
</dbReference>
<feature type="domain" description="RecG wedge" evidence="1">
    <location>
        <begin position="7"/>
        <end position="47"/>
    </location>
</feature>
<proteinExistence type="predicted"/>
<dbReference type="SUPFAM" id="SSF50249">
    <property type="entry name" value="Nucleic acid-binding proteins"/>
    <property type="match status" value="1"/>
</dbReference>
<comment type="caution">
    <text evidence="2">The sequence shown here is derived from an EMBL/GenBank/DDBJ whole genome shotgun (WGS) entry which is preliminary data.</text>
</comment>
<dbReference type="InterPro" id="IPR012340">
    <property type="entry name" value="NA-bd_OB-fold"/>
</dbReference>
<dbReference type="Pfam" id="PF17191">
    <property type="entry name" value="RecG_wedge"/>
    <property type="match status" value="1"/>
</dbReference>
<name>A0A3F3MVI3_ACIBA</name>
<feature type="non-terminal residue" evidence="2">
    <location>
        <position position="48"/>
    </location>
</feature>
<reference evidence="2 3" key="1">
    <citation type="submission" date="2018-06" db="EMBL/GenBank/DDBJ databases">
        <title>Carbapenemase-producing Acinetobacter spp. from environmental sources in an hospital from French Polynesia.</title>
        <authorList>
            <person name="Bonnin R.A."/>
            <person name="Levy M."/>
            <person name="Cuzon G."/>
            <person name="Dortet L."/>
            <person name="Naas T."/>
        </authorList>
    </citation>
    <scope>NUCLEOTIDE SEQUENCE [LARGE SCALE GENOMIC DNA]</scope>
    <source>
        <strain evidence="2 3">R10</strain>
    </source>
</reference>
<dbReference type="EMBL" id="QKWF01000029">
    <property type="protein sequence ID" value="PZM18533.1"/>
    <property type="molecule type" value="Genomic_DNA"/>
</dbReference>
<sequence length="48" mass="5388">MTSVHQLQGVGSASAALLEKLNIFTTDDLLFHLPRDYEDRSTIIPMNQ</sequence>